<keyword evidence="3" id="KW-0344">Guanine-nucleotide releasing factor</keyword>
<name>A0A0K9Q3C4_ZOSMR</name>
<dbReference type="Gene3D" id="1.10.1000.11">
    <property type="entry name" value="Arf Nucleotide-binding Site Opener,domain 2"/>
    <property type="match status" value="1"/>
</dbReference>
<dbReference type="InterPro" id="IPR023394">
    <property type="entry name" value="Sec7_C_sf"/>
</dbReference>
<dbReference type="PANTHER" id="PTHR10663">
    <property type="entry name" value="GUANYL-NUCLEOTIDE EXCHANGE FACTOR"/>
    <property type="match status" value="1"/>
</dbReference>
<keyword evidence="4" id="KW-0732">Signal</keyword>
<feature type="chain" id="PRO_5005528127" evidence="4">
    <location>
        <begin position="29"/>
        <end position="1015"/>
    </location>
</feature>
<dbReference type="Proteomes" id="UP000036987">
    <property type="component" value="Unassembled WGS sequence"/>
</dbReference>
<dbReference type="Pfam" id="PF12783">
    <property type="entry name" value="Sec7-like_HUS"/>
    <property type="match status" value="1"/>
</dbReference>
<dbReference type="CDD" id="cd00171">
    <property type="entry name" value="Sec7"/>
    <property type="match status" value="1"/>
</dbReference>
<dbReference type="SUPFAM" id="SSF48425">
    <property type="entry name" value="Sec7 domain"/>
    <property type="match status" value="1"/>
</dbReference>
<dbReference type="GO" id="GO:0032012">
    <property type="term" value="P:regulation of ARF protein signal transduction"/>
    <property type="evidence" value="ECO:0007669"/>
    <property type="project" value="InterPro"/>
</dbReference>
<accession>A0A0K9Q3C4</accession>
<dbReference type="InterPro" id="IPR000904">
    <property type="entry name" value="Sec7_dom"/>
</dbReference>
<dbReference type="InterPro" id="IPR035999">
    <property type="entry name" value="Sec7_dom_sf"/>
</dbReference>
<dbReference type="STRING" id="29655.A0A0K9Q3C4"/>
<evidence type="ECO:0000259" key="5">
    <source>
        <dbReference type="PROSITE" id="PS50190"/>
    </source>
</evidence>
<dbReference type="PANTHER" id="PTHR10663:SF322">
    <property type="entry name" value="ARF GUANINE-NUCLEOTIDE EXCHANGE FACTOR GNL2"/>
    <property type="match status" value="1"/>
</dbReference>
<dbReference type="PROSITE" id="PS50190">
    <property type="entry name" value="SEC7"/>
    <property type="match status" value="1"/>
</dbReference>
<keyword evidence="7" id="KW-1185">Reference proteome</keyword>
<dbReference type="GO" id="GO:0005829">
    <property type="term" value="C:cytosol"/>
    <property type="evidence" value="ECO:0007669"/>
    <property type="project" value="UniProtKB-SubCell"/>
</dbReference>
<reference evidence="7" key="1">
    <citation type="journal article" date="2016" name="Nature">
        <title>The genome of the seagrass Zostera marina reveals angiosperm adaptation to the sea.</title>
        <authorList>
            <person name="Olsen J.L."/>
            <person name="Rouze P."/>
            <person name="Verhelst B."/>
            <person name="Lin Y.-C."/>
            <person name="Bayer T."/>
            <person name="Collen J."/>
            <person name="Dattolo E."/>
            <person name="De Paoli E."/>
            <person name="Dittami S."/>
            <person name="Maumus F."/>
            <person name="Michel G."/>
            <person name="Kersting A."/>
            <person name="Lauritano C."/>
            <person name="Lohaus R."/>
            <person name="Toepel M."/>
            <person name="Tonon T."/>
            <person name="Vanneste K."/>
            <person name="Amirebrahimi M."/>
            <person name="Brakel J."/>
            <person name="Bostroem C."/>
            <person name="Chovatia M."/>
            <person name="Grimwood J."/>
            <person name="Jenkins J.W."/>
            <person name="Jueterbock A."/>
            <person name="Mraz A."/>
            <person name="Stam W.T."/>
            <person name="Tice H."/>
            <person name="Bornberg-Bauer E."/>
            <person name="Green P.J."/>
            <person name="Pearson G.A."/>
            <person name="Procaccini G."/>
            <person name="Duarte C.M."/>
            <person name="Schmutz J."/>
            <person name="Reusch T.B.H."/>
            <person name="Van de Peer Y."/>
        </authorList>
    </citation>
    <scope>NUCLEOTIDE SEQUENCE [LARGE SCALE GENOMIC DNA]</scope>
    <source>
        <strain evidence="7">cv. Finnish</strain>
    </source>
</reference>
<dbReference type="OrthoDB" id="430364at2759"/>
<dbReference type="InterPro" id="IPR032691">
    <property type="entry name" value="Mon2/Sec7/BIG1-like_HUS"/>
</dbReference>
<feature type="signal peptide" evidence="4">
    <location>
        <begin position="1"/>
        <end position="28"/>
    </location>
</feature>
<dbReference type="Pfam" id="PF01369">
    <property type="entry name" value="Sec7"/>
    <property type="match status" value="1"/>
</dbReference>
<sequence>MLFLLCVRSLRLQLEAFFRLVLLRVTSSGNSSMAIQEVAVEGIISFCRQPMFVIEMYVNYDSDPICSNVFEEIGKLLCKIAFPTPRPFSPMQVQAFEGLVSVIGTIAEHKNLDEKPEGESYQVQISDFQPFWLEKCSDITDIRLWTEFVRMRKTMKKRVMIAANHWNRDEKKGLEFMRVVHLVPDPPDPLDIANFLRYTPGLDKNKIGDYMGDPDEFNLKVLKEFSQTFDFSGVILDTALRTFLETFRLPGESQKIQRILETFSERFYEQQTSEIFANKDAVFILCYSLIMLNTDQHNAQVKKKMTEEEFIKNNRAINNGKDLPRDYLSELFCSISNNAITVFGQNAAAGGVTEMNPNRWVELLKRSRSIETFITPLEFNHKLCRDLFVPISGPSVACLSAIFDRADDDEILQDSMKGLLHIARIAQYGLEDILDELLTCFCKCTTLLNPYLTPEETLFSFSHDLKPRLATLAVFTIANQYGGSVRGEWRNTLDCLLKLNKMRVLPSNIIESSGEKRPPSPSTSSTANLMSQFSQFLTMDRNLDSMASIGNEFESNLKLIEQCRIGNIFTGSWRLPEESLQNLGRALIFAAAGKNQKFSTPIEEEETVGFCWDLLMTISAVNINRSSSIWPQFFENFTIVAQFPLFSPCPFAEKGIVGIFSIYVKYLAAGITVGDKERDKVTEEYILKSINMMWKFDKVLDTCCDSITDSIVTIFNESGTSIQSILGWKTLLHLLSIAGRHPETYDRAVQALTMVMTVKSATHITRYNYAYFIDAAFGFAALRISPLENSLKLLDLMAGSIDCLIQYHTSHTSDPDNATGDPASAMYLSGNLFLKLAEALRKTSLVRREEIRNHAVSAIRRIFDRAVDLDFTPTNCIGCFNLVIFAMVDDLHEKTVEYSRRDNSEREMRSMEITLKAAMEMMVDVYLKFLMVLQLSPAFRTFWLGLLRRMDTCMKANIDGEAGLLQSLVPVLLKKMIREMKAKEVLVEREGDELYEITSIQIQWIAPSIKDELLM</sequence>
<evidence type="ECO:0000256" key="1">
    <source>
        <dbReference type="ARBA" id="ARBA00004287"/>
    </source>
</evidence>
<dbReference type="EMBL" id="LFYR01000129">
    <property type="protein sequence ID" value="KMZ75664.1"/>
    <property type="molecule type" value="Genomic_DNA"/>
</dbReference>
<dbReference type="FunFam" id="1.10.1000.11:FF:000002">
    <property type="entry name" value="Cytohesin 1"/>
    <property type="match status" value="1"/>
</dbReference>
<dbReference type="GO" id="GO:0005085">
    <property type="term" value="F:guanyl-nucleotide exchange factor activity"/>
    <property type="evidence" value="ECO:0000318"/>
    <property type="project" value="GO_Central"/>
</dbReference>
<evidence type="ECO:0000313" key="7">
    <source>
        <dbReference type="Proteomes" id="UP000036987"/>
    </source>
</evidence>
<feature type="domain" description="SEC7" evidence="5">
    <location>
        <begin position="153"/>
        <end position="338"/>
    </location>
</feature>
<dbReference type="Gene3D" id="1.10.220.20">
    <property type="match status" value="1"/>
</dbReference>
<dbReference type="SMART" id="SM00222">
    <property type="entry name" value="Sec7"/>
    <property type="match status" value="1"/>
</dbReference>
<comment type="subcellular location">
    <subcellularLocation>
        <location evidence="2">Cytoplasm</location>
        <location evidence="2">Cytosol</location>
    </subcellularLocation>
    <subcellularLocation>
        <location evidence="1">Membrane</location>
        <topology evidence="1">Peripheral membrane protein</topology>
        <orientation evidence="1">Cytoplasmic side</orientation>
    </subcellularLocation>
</comment>
<proteinExistence type="predicted"/>
<dbReference type="AlphaFoldDB" id="A0A0K9Q3C4"/>
<comment type="caution">
    <text evidence="6">The sequence shown here is derived from an EMBL/GenBank/DDBJ whole genome shotgun (WGS) entry which is preliminary data.</text>
</comment>
<evidence type="ECO:0000313" key="6">
    <source>
        <dbReference type="EMBL" id="KMZ75664.1"/>
    </source>
</evidence>
<dbReference type="OMA" id="HLIYYGT"/>
<dbReference type="GO" id="GO:0016020">
    <property type="term" value="C:membrane"/>
    <property type="evidence" value="ECO:0007669"/>
    <property type="project" value="UniProtKB-SubCell"/>
</dbReference>
<evidence type="ECO:0000256" key="4">
    <source>
        <dbReference type="SAM" id="SignalP"/>
    </source>
</evidence>
<evidence type="ECO:0000256" key="2">
    <source>
        <dbReference type="ARBA" id="ARBA00004514"/>
    </source>
</evidence>
<evidence type="ECO:0000256" key="3">
    <source>
        <dbReference type="ARBA" id="ARBA00022658"/>
    </source>
</evidence>
<protein>
    <submittedName>
        <fullName evidence="6">SEC7-like guanine nucleotide exchange family protein</fullName>
    </submittedName>
</protein>
<gene>
    <name evidence="6" type="ORF">ZOSMA_111G00150</name>
</gene>
<organism evidence="6 7">
    <name type="scientific">Zostera marina</name>
    <name type="common">Eelgrass</name>
    <dbReference type="NCBI Taxonomy" id="29655"/>
    <lineage>
        <taxon>Eukaryota</taxon>
        <taxon>Viridiplantae</taxon>
        <taxon>Streptophyta</taxon>
        <taxon>Embryophyta</taxon>
        <taxon>Tracheophyta</taxon>
        <taxon>Spermatophyta</taxon>
        <taxon>Magnoliopsida</taxon>
        <taxon>Liliopsida</taxon>
        <taxon>Zosteraceae</taxon>
        <taxon>Zostera</taxon>
    </lineage>
</organism>